<protein>
    <submittedName>
        <fullName evidence="2">Uncharacterized protein</fullName>
    </submittedName>
</protein>
<keyword evidence="1" id="KW-1133">Transmembrane helix</keyword>
<dbReference type="AlphaFoldDB" id="X1T6K2"/>
<accession>X1T6K2</accession>
<feature type="transmembrane region" description="Helical" evidence="1">
    <location>
        <begin position="7"/>
        <end position="27"/>
    </location>
</feature>
<keyword evidence="1" id="KW-0472">Membrane</keyword>
<evidence type="ECO:0000313" key="2">
    <source>
        <dbReference type="EMBL" id="GAJ00909.1"/>
    </source>
</evidence>
<name>X1T6K2_9ZZZZ</name>
<organism evidence="2">
    <name type="scientific">marine sediment metagenome</name>
    <dbReference type="NCBI Taxonomy" id="412755"/>
    <lineage>
        <taxon>unclassified sequences</taxon>
        <taxon>metagenomes</taxon>
        <taxon>ecological metagenomes</taxon>
    </lineage>
</organism>
<feature type="transmembrane region" description="Helical" evidence="1">
    <location>
        <begin position="33"/>
        <end position="55"/>
    </location>
</feature>
<proteinExistence type="predicted"/>
<evidence type="ECO:0000256" key="1">
    <source>
        <dbReference type="SAM" id="Phobius"/>
    </source>
</evidence>
<keyword evidence="1" id="KW-0812">Transmembrane</keyword>
<comment type="caution">
    <text evidence="2">The sequence shown here is derived from an EMBL/GenBank/DDBJ whole genome shotgun (WGS) entry which is preliminary data.</text>
</comment>
<gene>
    <name evidence="2" type="ORF">S12H4_29920</name>
</gene>
<dbReference type="EMBL" id="BARW01017299">
    <property type="protein sequence ID" value="GAJ00909.1"/>
    <property type="molecule type" value="Genomic_DNA"/>
</dbReference>
<reference evidence="2" key="1">
    <citation type="journal article" date="2014" name="Front. Microbiol.">
        <title>High frequency of phylogenetically diverse reductive dehalogenase-homologous genes in deep subseafloor sedimentary metagenomes.</title>
        <authorList>
            <person name="Kawai M."/>
            <person name="Futagami T."/>
            <person name="Toyoda A."/>
            <person name="Takaki Y."/>
            <person name="Nishi S."/>
            <person name="Hori S."/>
            <person name="Arai W."/>
            <person name="Tsubouchi T."/>
            <person name="Morono Y."/>
            <person name="Uchiyama I."/>
            <person name="Ito T."/>
            <person name="Fujiyama A."/>
            <person name="Inagaki F."/>
            <person name="Takami H."/>
        </authorList>
    </citation>
    <scope>NUCLEOTIDE SEQUENCE</scope>
    <source>
        <strain evidence="2">Expedition CK06-06</strain>
    </source>
</reference>
<sequence>MIKLKGAGMVMAIMLISVCGWVAIVKFVLAPNFWIGAALSFGGGIFIGVAVVYLMRRWWFKGAVLV</sequence>